<dbReference type="AlphaFoldDB" id="A0A158JC77"/>
<dbReference type="EMBL" id="FCNW02000072">
    <property type="protein sequence ID" value="SAL66001.1"/>
    <property type="molecule type" value="Genomic_DNA"/>
</dbReference>
<reference evidence="1" key="1">
    <citation type="submission" date="2016-01" db="EMBL/GenBank/DDBJ databases">
        <authorList>
            <person name="Peeters C."/>
        </authorList>
    </citation>
    <scope>NUCLEOTIDE SEQUENCE [LARGE SCALE GENOMIC DNA]</scope>
    <source>
        <strain evidence="1">LMG 22934</strain>
    </source>
</reference>
<dbReference type="Proteomes" id="UP000054977">
    <property type="component" value="Unassembled WGS sequence"/>
</dbReference>
<protein>
    <submittedName>
        <fullName evidence="1">Uncharacterized protein</fullName>
    </submittedName>
</protein>
<organism evidence="1 2">
    <name type="scientific">Caballeronia humi</name>
    <dbReference type="NCBI Taxonomy" id="326474"/>
    <lineage>
        <taxon>Bacteria</taxon>
        <taxon>Pseudomonadati</taxon>
        <taxon>Pseudomonadota</taxon>
        <taxon>Betaproteobacteria</taxon>
        <taxon>Burkholderiales</taxon>
        <taxon>Burkholderiaceae</taxon>
        <taxon>Caballeronia</taxon>
    </lineage>
</organism>
<comment type="caution">
    <text evidence="1">The sequence shown here is derived from an EMBL/GenBank/DDBJ whole genome shotgun (WGS) entry which is preliminary data.</text>
</comment>
<proteinExistence type="predicted"/>
<evidence type="ECO:0000313" key="1">
    <source>
        <dbReference type="EMBL" id="SAL66001.1"/>
    </source>
</evidence>
<accession>A0A158JC77</accession>
<evidence type="ECO:0000313" key="2">
    <source>
        <dbReference type="Proteomes" id="UP000054977"/>
    </source>
</evidence>
<sequence>MKDPTQNIVWMTVEGSGPNYAECEFTIPASRPRRYACEHASSPATVDLQSLASEKADIAIGYIARVDTHQQLLASQFGTQRWSIRRGD</sequence>
<keyword evidence="2" id="KW-1185">Reference proteome</keyword>
<name>A0A158JC77_9BURK</name>
<gene>
    <name evidence="1" type="ORF">AWB65_06272</name>
</gene>